<reference evidence="4 5" key="1">
    <citation type="submission" date="2018-03" db="EMBL/GenBank/DDBJ databases">
        <title>Genomes of Pezizomycetes fungi and the evolution of truffles.</title>
        <authorList>
            <person name="Murat C."/>
            <person name="Payen T."/>
            <person name="Noel B."/>
            <person name="Kuo A."/>
            <person name="Martin F.M."/>
        </authorList>
    </citation>
    <scope>NUCLEOTIDE SEQUENCE [LARGE SCALE GENOMIC DNA]</scope>
    <source>
        <strain evidence="4">091103-1</strain>
    </source>
</reference>
<evidence type="ECO:0008006" key="6">
    <source>
        <dbReference type="Google" id="ProtNLM"/>
    </source>
</evidence>
<dbReference type="STRING" id="42249.A0A317T034"/>
<dbReference type="OrthoDB" id="2126698at2759"/>
<keyword evidence="2" id="KW-0812">Transmembrane</keyword>
<evidence type="ECO:0000256" key="1">
    <source>
        <dbReference type="ARBA" id="ARBA00010199"/>
    </source>
</evidence>
<gene>
    <name evidence="4" type="ORF">C7212DRAFT_341196</name>
</gene>
<organism evidence="4 5">
    <name type="scientific">Tuber magnatum</name>
    <name type="common">white Piedmont truffle</name>
    <dbReference type="NCBI Taxonomy" id="42249"/>
    <lineage>
        <taxon>Eukaryota</taxon>
        <taxon>Fungi</taxon>
        <taxon>Dikarya</taxon>
        <taxon>Ascomycota</taxon>
        <taxon>Pezizomycotina</taxon>
        <taxon>Pezizomycetes</taxon>
        <taxon>Pezizales</taxon>
        <taxon>Tuberaceae</taxon>
        <taxon>Tuber</taxon>
    </lineage>
</organism>
<dbReference type="InterPro" id="IPR002528">
    <property type="entry name" value="MATE_fam"/>
</dbReference>
<dbReference type="Pfam" id="PF01554">
    <property type="entry name" value="MatE"/>
    <property type="match status" value="1"/>
</dbReference>
<dbReference type="GO" id="GO:0016020">
    <property type="term" value="C:membrane"/>
    <property type="evidence" value="ECO:0007669"/>
    <property type="project" value="InterPro"/>
</dbReference>
<dbReference type="GO" id="GO:0042910">
    <property type="term" value="F:xenobiotic transmembrane transporter activity"/>
    <property type="evidence" value="ECO:0007669"/>
    <property type="project" value="InterPro"/>
</dbReference>
<name>A0A317T034_9PEZI</name>
<keyword evidence="5" id="KW-1185">Reference proteome</keyword>
<feature type="transmembrane region" description="Helical" evidence="2">
    <location>
        <begin position="97"/>
        <end position="120"/>
    </location>
</feature>
<feature type="transmembrane region" description="Helical" evidence="2">
    <location>
        <begin position="37"/>
        <end position="60"/>
    </location>
</feature>
<dbReference type="EMBL" id="PYWC01000005">
    <property type="protein sequence ID" value="PWW80035.1"/>
    <property type="molecule type" value="Genomic_DNA"/>
</dbReference>
<accession>A0A317T034</accession>
<feature type="chain" id="PRO_5016401168" description="RDD domain-containing protein" evidence="3">
    <location>
        <begin position="28"/>
        <end position="175"/>
    </location>
</feature>
<comment type="similarity">
    <text evidence="1">Belongs to the multi antimicrobial extrusion (MATE) (TC 2.A.66.1) family.</text>
</comment>
<keyword evidence="2" id="KW-0472">Membrane</keyword>
<dbReference type="PANTHER" id="PTHR11206">
    <property type="entry name" value="MULTIDRUG RESISTANCE PROTEIN"/>
    <property type="match status" value="1"/>
</dbReference>
<dbReference type="GO" id="GO:0015297">
    <property type="term" value="F:antiporter activity"/>
    <property type="evidence" value="ECO:0007669"/>
    <property type="project" value="InterPro"/>
</dbReference>
<proteinExistence type="inferred from homology"/>
<evidence type="ECO:0000256" key="3">
    <source>
        <dbReference type="SAM" id="SignalP"/>
    </source>
</evidence>
<protein>
    <recommendedName>
        <fullName evidence="6">RDD domain-containing protein</fullName>
    </recommendedName>
</protein>
<evidence type="ECO:0000256" key="2">
    <source>
        <dbReference type="SAM" id="Phobius"/>
    </source>
</evidence>
<sequence>MLGKCAAPLWLTLLLQYCLTIASLVSAGTQGEQELADIALAGTAGGITGYAVYQGMLFGFTRFSIRRAQYVPGYAVRGSIWIGKQDSCGLHLQRMMWFLGLVPVPIVIAWCFAEPILNAIIPEPELAVLAGRCLRIVAIGAHIYRIDLRAPHLCASQRSLELSSCLVSNNRIWAE</sequence>
<dbReference type="Proteomes" id="UP000246991">
    <property type="component" value="Unassembled WGS sequence"/>
</dbReference>
<dbReference type="AlphaFoldDB" id="A0A317T034"/>
<evidence type="ECO:0000313" key="5">
    <source>
        <dbReference type="Proteomes" id="UP000246991"/>
    </source>
</evidence>
<evidence type="ECO:0000313" key="4">
    <source>
        <dbReference type="EMBL" id="PWW80035.1"/>
    </source>
</evidence>
<keyword evidence="2" id="KW-1133">Transmembrane helix</keyword>
<feature type="signal peptide" evidence="3">
    <location>
        <begin position="1"/>
        <end position="27"/>
    </location>
</feature>
<comment type="caution">
    <text evidence="4">The sequence shown here is derived from an EMBL/GenBank/DDBJ whole genome shotgun (WGS) entry which is preliminary data.</text>
</comment>
<keyword evidence="3" id="KW-0732">Signal</keyword>